<dbReference type="CDD" id="cd00082">
    <property type="entry name" value="HisKA"/>
    <property type="match status" value="1"/>
</dbReference>
<evidence type="ECO:0000256" key="2">
    <source>
        <dbReference type="ARBA" id="ARBA00012438"/>
    </source>
</evidence>
<evidence type="ECO:0000313" key="13">
    <source>
        <dbReference type="Proteomes" id="UP001424459"/>
    </source>
</evidence>
<evidence type="ECO:0000259" key="11">
    <source>
        <dbReference type="PROSITE" id="PS50113"/>
    </source>
</evidence>
<dbReference type="SUPFAM" id="SSF52172">
    <property type="entry name" value="CheY-like"/>
    <property type="match status" value="1"/>
</dbReference>
<dbReference type="PROSITE" id="PS50109">
    <property type="entry name" value="HIS_KIN"/>
    <property type="match status" value="1"/>
</dbReference>
<keyword evidence="4" id="KW-0808">Transferase</keyword>
<dbReference type="NCBIfam" id="TIGR00229">
    <property type="entry name" value="sensory_box"/>
    <property type="match status" value="6"/>
</dbReference>
<evidence type="ECO:0000256" key="3">
    <source>
        <dbReference type="ARBA" id="ARBA00022553"/>
    </source>
</evidence>
<feature type="domain" description="PAC" evidence="11">
    <location>
        <begin position="762"/>
        <end position="815"/>
    </location>
</feature>
<evidence type="ECO:0000259" key="9">
    <source>
        <dbReference type="PROSITE" id="PS50110"/>
    </source>
</evidence>
<dbReference type="SMART" id="SM00387">
    <property type="entry name" value="HATPase_c"/>
    <property type="match status" value="1"/>
</dbReference>
<dbReference type="PROSITE" id="PS50112">
    <property type="entry name" value="PAS"/>
    <property type="match status" value="5"/>
</dbReference>
<dbReference type="PANTHER" id="PTHR43304">
    <property type="entry name" value="PHYTOCHROME-LIKE PROTEIN CPH1"/>
    <property type="match status" value="1"/>
</dbReference>
<dbReference type="Pfam" id="PF08447">
    <property type="entry name" value="PAS_3"/>
    <property type="match status" value="3"/>
</dbReference>
<feature type="domain" description="PAC" evidence="11">
    <location>
        <begin position="889"/>
        <end position="941"/>
    </location>
</feature>
<dbReference type="SMART" id="SM00448">
    <property type="entry name" value="REC"/>
    <property type="match status" value="1"/>
</dbReference>
<dbReference type="Pfam" id="PF01590">
    <property type="entry name" value="GAF"/>
    <property type="match status" value="1"/>
</dbReference>
<keyword evidence="5" id="KW-0418">Kinase</keyword>
<dbReference type="Pfam" id="PF08448">
    <property type="entry name" value="PAS_4"/>
    <property type="match status" value="1"/>
</dbReference>
<dbReference type="InterPro" id="IPR052162">
    <property type="entry name" value="Sensor_kinase/Photoreceptor"/>
</dbReference>
<dbReference type="InterPro" id="IPR003661">
    <property type="entry name" value="HisK_dim/P_dom"/>
</dbReference>
<dbReference type="InterPro" id="IPR036097">
    <property type="entry name" value="HisK_dim/P_sf"/>
</dbReference>
<dbReference type="PANTHER" id="PTHR43304:SF1">
    <property type="entry name" value="PAC DOMAIN-CONTAINING PROTEIN"/>
    <property type="match status" value="1"/>
</dbReference>
<dbReference type="InterPro" id="IPR035965">
    <property type="entry name" value="PAS-like_dom_sf"/>
</dbReference>
<dbReference type="Gene3D" id="3.30.565.10">
    <property type="entry name" value="Histidine kinase-like ATPase, C-terminal domain"/>
    <property type="match status" value="1"/>
</dbReference>
<comment type="catalytic activity">
    <reaction evidence="1">
        <text>ATP + protein L-histidine = ADP + protein N-phospho-L-histidine.</text>
        <dbReference type="EC" id="2.7.13.3"/>
    </reaction>
</comment>
<dbReference type="Gene3D" id="2.10.70.100">
    <property type="match status" value="1"/>
</dbReference>
<dbReference type="Proteomes" id="UP001424459">
    <property type="component" value="Unassembled WGS sequence"/>
</dbReference>
<protein>
    <recommendedName>
        <fullName evidence="2">histidine kinase</fullName>
        <ecNumber evidence="2">2.7.13.3</ecNumber>
    </recommendedName>
</protein>
<sequence length="1456" mass="159619">MRPAAGLMDAVTTTSFATLDPSLWQQLADHIAHLVWMAGGDGRSAWFNRRCTEFTGVSNEALQARGWLEFIHPEDSARVIAEWESAVAAARPYEAVYRIRGKDGIYRRFLARAEPSFDPDGTVRCWFGTSTDISVQVEAEERAQRSAERLAKAAQLADMFVWESDRVTRTTSWGENAAEVLDVPAEELPTGPNGGTFFVDEAEKHRLVAAVEEAVAHRRQQLTIDFRGSDGRHWRGHCGFVYDPDGRLQRVYGATRDVSAEAADQRRNAYLLRLDAALRATDAALDAKRVAAETLSRELGADRVLYADVVALDPATLRIEAEYLGDGVASIAGTHHVPAPIAALHARGEPVVTSDFRADPALVSAAADPAVSDLPLVALIDIPLLREGKLVGMLTVHMLEQRRWTAEEVALATLTAERTWEAVERARAEEQQRLTADEIAVTYSTAPIGLAVVDHQLRYVRVNQRLAEMNGIPAADHIGKTLGEVVPDLSGALGQAIKRALAGEEVRGFEVSGETASAPGVVRTWRENWLPIRDADGKVTGAAGSIEEIASAERLRAEAEERYRTIFNSAAVGIARVAPDGAFLEVNDRLCEIVGRSREAILQGGWRDLTHPDDLAADLAQVERALAGEIDSYRLEKRYLDAEGKPVWINLTVSTERNSDRSVRYFISIIEDITERRQREDALRTSEQRVRVANDHAEVGFWDVDVVNDTLTWSPHVRMMFGVSPDVPVTLADFYDGLHPEDREHTVAAYLAAADPARQALYDVEYRTIGKNDGVVRWVAAKGRGIFSDDGRCLQVVGTAIDVTQRKEAEDALRRSEQELRLRLNAIPQMVWSTRPDGYHDFYNERWYEFTGMPAGTTDGEEWNGMFHPDDQEQAWARWRQSLATAEPYEIEYRLRHHSGDYRWVLGRALPILDSAGEVRRWMGTCTDIDDRKAAERALLENEAQLRAILEAVPVGLMFSDASGQLTGGNDQIIEFLGHDLVPSANEQTYGEDYVAFHADGRRVESHEYPLARALAGEERPELECRVRRGDGSLRWLRYVAASVRGPAGEIAGGVVASIDIDREKQLTEGLEREVEKVITEREAAQEALRQSQKLEAMGQLTGGVAHDFNNLLTPIIGSLDLLQRKQILDERTGRLVDGALTSAEKARVLVQRLLAFARRQPLQTQAIDIGRIVTEMSELIDSTSGPRVRVRTEVPADLPPALADSNQLEMALLNLSVNARDAMPDGGTLTIATRASGGGEGAKLGLTGERHVVLSVSDTGVGMDEETRRRAIEPFFSTKGIGKGTGLGLSMVHGLAAQLGGALDIRSVPGMGTTIELWLPMASGGIAAGVADAPDAEVQGAGTALLVDDDELVRASTSGMLGDLGYRVIEADSGEAALALIEKGERFDLLVTDQLMPGISGTDLAVQLRQRREDLPVLIVSGYADLESLSPAFPHLSKPFRQAELATALEKVQPD</sequence>
<dbReference type="InterPro" id="IPR011006">
    <property type="entry name" value="CheY-like_superfamily"/>
</dbReference>
<dbReference type="SUPFAM" id="SSF55874">
    <property type="entry name" value="ATPase domain of HSP90 chaperone/DNA topoisomerase II/histidine kinase"/>
    <property type="match status" value="1"/>
</dbReference>
<feature type="domain" description="PAC" evidence="11">
    <location>
        <begin position="1021"/>
        <end position="1073"/>
    </location>
</feature>
<dbReference type="SMART" id="SM00388">
    <property type="entry name" value="HisKA"/>
    <property type="match status" value="1"/>
</dbReference>
<dbReference type="Pfam" id="PF13188">
    <property type="entry name" value="PAS_8"/>
    <property type="match status" value="1"/>
</dbReference>
<dbReference type="InterPro" id="IPR036890">
    <property type="entry name" value="HATPase_C_sf"/>
</dbReference>
<evidence type="ECO:0000256" key="7">
    <source>
        <dbReference type="SAM" id="Coils"/>
    </source>
</evidence>
<dbReference type="SMART" id="SM00091">
    <property type="entry name" value="PAS"/>
    <property type="match status" value="7"/>
</dbReference>
<name>A0ABP7UAL8_9SPHN</name>
<dbReference type="SUPFAM" id="SSF47384">
    <property type="entry name" value="Homodimeric domain of signal transducing histidine kinase"/>
    <property type="match status" value="1"/>
</dbReference>
<gene>
    <name evidence="12" type="ORF">GCM10022281_20090</name>
</gene>
<accession>A0ABP7UAL8</accession>
<organism evidence="12 13">
    <name type="scientific">Sphingomonas rosea</name>
    <dbReference type="NCBI Taxonomy" id="335605"/>
    <lineage>
        <taxon>Bacteria</taxon>
        <taxon>Pseudomonadati</taxon>
        <taxon>Pseudomonadota</taxon>
        <taxon>Alphaproteobacteria</taxon>
        <taxon>Sphingomonadales</taxon>
        <taxon>Sphingomonadaceae</taxon>
        <taxon>Sphingomonas</taxon>
    </lineage>
</organism>
<dbReference type="SMART" id="SM00086">
    <property type="entry name" value="PAC"/>
    <property type="match status" value="5"/>
</dbReference>
<dbReference type="InterPro" id="IPR003594">
    <property type="entry name" value="HATPase_dom"/>
</dbReference>
<reference evidence="13" key="1">
    <citation type="journal article" date="2019" name="Int. J. Syst. Evol. Microbiol.">
        <title>The Global Catalogue of Microorganisms (GCM) 10K type strain sequencing project: providing services to taxonomists for standard genome sequencing and annotation.</title>
        <authorList>
            <consortium name="The Broad Institute Genomics Platform"/>
            <consortium name="The Broad Institute Genome Sequencing Center for Infectious Disease"/>
            <person name="Wu L."/>
            <person name="Ma J."/>
        </authorList>
    </citation>
    <scope>NUCLEOTIDE SEQUENCE [LARGE SCALE GENOMIC DNA]</scope>
    <source>
        <strain evidence="13">JCM 17564</strain>
    </source>
</reference>
<dbReference type="Gene3D" id="3.30.450.40">
    <property type="match status" value="1"/>
</dbReference>
<feature type="domain" description="PAS" evidence="10">
    <location>
        <begin position="435"/>
        <end position="504"/>
    </location>
</feature>
<dbReference type="InterPro" id="IPR003018">
    <property type="entry name" value="GAF"/>
</dbReference>
<feature type="domain" description="Histidine kinase" evidence="8">
    <location>
        <begin position="1104"/>
        <end position="1324"/>
    </location>
</feature>
<dbReference type="Pfam" id="PF00072">
    <property type="entry name" value="Response_reg"/>
    <property type="match status" value="1"/>
</dbReference>
<evidence type="ECO:0000259" key="10">
    <source>
        <dbReference type="PROSITE" id="PS50112"/>
    </source>
</evidence>
<feature type="domain" description="PAS" evidence="10">
    <location>
        <begin position="559"/>
        <end position="629"/>
    </location>
</feature>
<proteinExistence type="predicted"/>
<feature type="domain" description="PAS" evidence="10">
    <location>
        <begin position="942"/>
        <end position="978"/>
    </location>
</feature>
<dbReference type="InterPro" id="IPR013656">
    <property type="entry name" value="PAS_4"/>
</dbReference>
<comment type="caution">
    <text evidence="12">The sequence shown here is derived from an EMBL/GenBank/DDBJ whole genome shotgun (WGS) entry which is preliminary data.</text>
</comment>
<feature type="coiled-coil region" evidence="7">
    <location>
        <begin position="1061"/>
        <end position="1095"/>
    </location>
</feature>
<dbReference type="InterPro" id="IPR001610">
    <property type="entry name" value="PAC"/>
</dbReference>
<keyword evidence="13" id="KW-1185">Reference proteome</keyword>
<feature type="modified residue" description="4-aspartylphosphate" evidence="6">
    <location>
        <position position="1394"/>
    </location>
</feature>
<evidence type="ECO:0000256" key="6">
    <source>
        <dbReference type="PROSITE-ProRule" id="PRU00169"/>
    </source>
</evidence>
<evidence type="ECO:0000256" key="5">
    <source>
        <dbReference type="ARBA" id="ARBA00022777"/>
    </source>
</evidence>
<evidence type="ECO:0000256" key="1">
    <source>
        <dbReference type="ARBA" id="ARBA00000085"/>
    </source>
</evidence>
<dbReference type="Gene3D" id="3.40.50.2300">
    <property type="match status" value="1"/>
</dbReference>
<dbReference type="InterPro" id="IPR005467">
    <property type="entry name" value="His_kinase_dom"/>
</dbReference>
<dbReference type="InterPro" id="IPR013655">
    <property type="entry name" value="PAS_fold_3"/>
</dbReference>
<feature type="domain" description="PAC" evidence="11">
    <location>
        <begin position="93"/>
        <end position="145"/>
    </location>
</feature>
<evidence type="ECO:0000259" key="8">
    <source>
        <dbReference type="PROSITE" id="PS50109"/>
    </source>
</evidence>
<keyword evidence="7" id="KW-0175">Coiled coil</keyword>
<keyword evidence="3 6" id="KW-0597">Phosphoprotein</keyword>
<dbReference type="InterPro" id="IPR000700">
    <property type="entry name" value="PAS-assoc_C"/>
</dbReference>
<dbReference type="SMART" id="SM00065">
    <property type="entry name" value="GAF"/>
    <property type="match status" value="1"/>
</dbReference>
<dbReference type="PROSITE" id="PS50110">
    <property type="entry name" value="RESPONSE_REGULATORY"/>
    <property type="match status" value="1"/>
</dbReference>
<dbReference type="InterPro" id="IPR001789">
    <property type="entry name" value="Sig_transdc_resp-reg_receiver"/>
</dbReference>
<dbReference type="SUPFAM" id="SSF55781">
    <property type="entry name" value="GAF domain-like"/>
    <property type="match status" value="1"/>
</dbReference>
<dbReference type="InterPro" id="IPR004358">
    <property type="entry name" value="Sig_transdc_His_kin-like_C"/>
</dbReference>
<dbReference type="InterPro" id="IPR029016">
    <property type="entry name" value="GAF-like_dom_sf"/>
</dbReference>
<dbReference type="Pfam" id="PF02518">
    <property type="entry name" value="HATPase_c"/>
    <property type="match status" value="1"/>
</dbReference>
<dbReference type="SUPFAM" id="SSF55785">
    <property type="entry name" value="PYP-like sensor domain (PAS domain)"/>
    <property type="match status" value="7"/>
</dbReference>
<feature type="domain" description="PAS" evidence="10">
    <location>
        <begin position="20"/>
        <end position="90"/>
    </location>
</feature>
<dbReference type="CDD" id="cd00130">
    <property type="entry name" value="PAS"/>
    <property type="match status" value="5"/>
</dbReference>
<dbReference type="InterPro" id="IPR000014">
    <property type="entry name" value="PAS"/>
</dbReference>
<evidence type="ECO:0000313" key="12">
    <source>
        <dbReference type="EMBL" id="GAA4039192.1"/>
    </source>
</evidence>
<feature type="domain" description="Response regulatory" evidence="9">
    <location>
        <begin position="1344"/>
        <end position="1454"/>
    </location>
</feature>
<feature type="domain" description="PAS" evidence="10">
    <location>
        <begin position="686"/>
        <end position="744"/>
    </location>
</feature>
<dbReference type="PROSITE" id="PS50113">
    <property type="entry name" value="PAC"/>
    <property type="match status" value="5"/>
</dbReference>
<feature type="domain" description="PAC" evidence="11">
    <location>
        <begin position="633"/>
        <end position="685"/>
    </location>
</feature>
<dbReference type="Gene3D" id="3.30.450.20">
    <property type="entry name" value="PAS domain"/>
    <property type="match status" value="7"/>
</dbReference>
<dbReference type="Gene3D" id="1.10.287.130">
    <property type="match status" value="1"/>
</dbReference>
<dbReference type="EMBL" id="BAABBR010000001">
    <property type="protein sequence ID" value="GAA4039192.1"/>
    <property type="molecule type" value="Genomic_DNA"/>
</dbReference>
<dbReference type="EC" id="2.7.13.3" evidence="2"/>
<evidence type="ECO:0000256" key="4">
    <source>
        <dbReference type="ARBA" id="ARBA00022679"/>
    </source>
</evidence>
<dbReference type="Pfam" id="PF00512">
    <property type="entry name" value="HisKA"/>
    <property type="match status" value="1"/>
</dbReference>
<dbReference type="Pfam" id="PF13426">
    <property type="entry name" value="PAS_9"/>
    <property type="match status" value="1"/>
</dbReference>
<dbReference type="PRINTS" id="PR00344">
    <property type="entry name" value="BCTRLSENSOR"/>
</dbReference>